<reference evidence="1 2" key="1">
    <citation type="submission" date="2015-03" db="EMBL/GenBank/DDBJ databases">
        <title>Genome sequencing of Methylobacterium aquaticum DSM16371 type strain.</title>
        <authorList>
            <person name="Chaudhry V."/>
            <person name="Patil P.B."/>
        </authorList>
    </citation>
    <scope>NUCLEOTIDE SEQUENCE [LARGE SCALE GENOMIC DNA]</scope>
    <source>
        <strain evidence="1 2">DSM 16371</strain>
    </source>
</reference>
<accession>A0A0J6S0P0</accession>
<sequence>MSYAAMDGMPFVLRTADGAFIPADPANIDWQRYLAWLEAGHEAAPLPIPEQAKVAPAVSVSDRQFFQALTLAGTITQDEALAAVMTGTLPARMEAAVAGLPDAQQFAARMLLSGATTFERGHPMVARLGAALGYDAAALDALWRQAATL</sequence>
<name>A0A0J6S0P0_9HYPH</name>
<evidence type="ECO:0000313" key="1">
    <source>
        <dbReference type="EMBL" id="KMO27113.1"/>
    </source>
</evidence>
<evidence type="ECO:0000313" key="2">
    <source>
        <dbReference type="Proteomes" id="UP000035929"/>
    </source>
</evidence>
<dbReference type="EMBL" id="LABX01000347">
    <property type="protein sequence ID" value="KMO27113.1"/>
    <property type="molecule type" value="Genomic_DNA"/>
</dbReference>
<protein>
    <submittedName>
        <fullName evidence="1">Uncharacterized protein</fullName>
    </submittedName>
</protein>
<organism evidence="1 2">
    <name type="scientific">Methylobacterium aquaticum</name>
    <dbReference type="NCBI Taxonomy" id="270351"/>
    <lineage>
        <taxon>Bacteria</taxon>
        <taxon>Pseudomonadati</taxon>
        <taxon>Pseudomonadota</taxon>
        <taxon>Alphaproteobacteria</taxon>
        <taxon>Hyphomicrobiales</taxon>
        <taxon>Methylobacteriaceae</taxon>
        <taxon>Methylobacterium</taxon>
    </lineage>
</organism>
<dbReference type="PATRIC" id="fig|270351.6.peg.5095"/>
<proteinExistence type="predicted"/>
<dbReference type="AlphaFoldDB" id="A0A0J6S0P0"/>
<comment type="caution">
    <text evidence="1">The sequence shown here is derived from an EMBL/GenBank/DDBJ whole genome shotgun (WGS) entry which is preliminary data.</text>
</comment>
<dbReference type="OrthoDB" id="8410700at2"/>
<dbReference type="Proteomes" id="UP000035929">
    <property type="component" value="Unassembled WGS sequence"/>
</dbReference>
<dbReference type="RefSeq" id="WP_048467787.1">
    <property type="nucleotide sequence ID" value="NZ_LABX01000347.1"/>
</dbReference>
<gene>
    <name evidence="1" type="ORF">VP06_31725</name>
</gene>